<dbReference type="PANTHER" id="PTHR16943:SF8">
    <property type="entry name" value="2-METHYLCITRATE DEHYDRATASE"/>
    <property type="match status" value="1"/>
</dbReference>
<feature type="domain" description="MmgE/PrpD C-terminal" evidence="3">
    <location>
        <begin position="267"/>
        <end position="427"/>
    </location>
</feature>
<dbReference type="Gene3D" id="3.30.1330.120">
    <property type="entry name" value="2-methylcitrate dehydratase PrpD"/>
    <property type="match status" value="1"/>
</dbReference>
<organism evidence="4 5">
    <name type="scientific">Gordonia desulfuricans</name>
    <dbReference type="NCBI Taxonomy" id="89051"/>
    <lineage>
        <taxon>Bacteria</taxon>
        <taxon>Bacillati</taxon>
        <taxon>Actinomycetota</taxon>
        <taxon>Actinomycetes</taxon>
        <taxon>Mycobacteriales</taxon>
        <taxon>Gordoniaceae</taxon>
        <taxon>Gordonia</taxon>
    </lineage>
</organism>
<proteinExistence type="inferred from homology"/>
<dbReference type="InterPro" id="IPR042188">
    <property type="entry name" value="MmgE/PrpD_sf_2"/>
</dbReference>
<comment type="caution">
    <text evidence="4">The sequence shown here is derived from an EMBL/GenBank/DDBJ whole genome shotgun (WGS) entry which is preliminary data.</text>
</comment>
<evidence type="ECO:0000313" key="5">
    <source>
        <dbReference type="Proteomes" id="UP000466307"/>
    </source>
</evidence>
<dbReference type="InterPro" id="IPR005656">
    <property type="entry name" value="MmgE_PrpD"/>
</dbReference>
<dbReference type="InterPro" id="IPR042183">
    <property type="entry name" value="MmgE/PrpD_sf_1"/>
</dbReference>
<evidence type="ECO:0000259" key="3">
    <source>
        <dbReference type="Pfam" id="PF19305"/>
    </source>
</evidence>
<evidence type="ECO:0000313" key="4">
    <source>
        <dbReference type="EMBL" id="NDK88801.1"/>
    </source>
</evidence>
<sequence>MTARRLAEWAAGLDVGAVPETTRRAALRHLLDGVGNGIGARRRDQGGPGLAVAQGLGGPAQAHPLGDVTAISAPAAAYANGVLMHTLDFDDTHAGALVHPTTVVAPAVLAVAEEVDATGAQAVTALIAGLEVACRLGAAVPHGFHARGLHATAVVGPLAGALAAGLLYGADADALTDALGIAASSSGGLLEFLDTGANTKTLHPGNAGFAGVLAARLALAGASGPESVLEGRRGLYRALADRDVDPDVVVGELGTRWESASIGIKPYPSCQLMHATLDAVGRALADARTSGIAVSAAQIASIAVDVHPDSVAIVCGPGTGTRGPRSVYDAKFDLPWSVAALVHDGAVTVDTYDENSIARPEVAATAGKVEISTVPDARPAADAKGRAVITLLDGVEIVGEVDCSRGTSGNPMDHAAVAEKFLANTGDGEPARNLVEVVTGLADAPSVHPILTLAAAVVAGHRP</sequence>
<dbReference type="PANTHER" id="PTHR16943">
    <property type="entry name" value="2-METHYLCITRATE DEHYDRATASE-RELATED"/>
    <property type="match status" value="1"/>
</dbReference>
<name>A0A7K3LL80_9ACTN</name>
<dbReference type="Gene3D" id="1.10.4100.10">
    <property type="entry name" value="2-methylcitrate dehydratase PrpD"/>
    <property type="match status" value="1"/>
</dbReference>
<dbReference type="Pfam" id="PF03972">
    <property type="entry name" value="MmgE_PrpD_N"/>
    <property type="match status" value="1"/>
</dbReference>
<reference evidence="4 5" key="1">
    <citation type="submission" date="2020-01" db="EMBL/GenBank/DDBJ databases">
        <title>Investigation of new actinobacteria for the biodesulphurisation of diesel fuel.</title>
        <authorList>
            <person name="Athi Narayanan S.M."/>
        </authorList>
    </citation>
    <scope>NUCLEOTIDE SEQUENCE [LARGE SCALE GENOMIC DNA]</scope>
    <source>
        <strain evidence="4 5">213E</strain>
    </source>
</reference>
<dbReference type="RefSeq" id="WP_059036321.1">
    <property type="nucleotide sequence ID" value="NZ_JAADZU010000009.1"/>
</dbReference>
<dbReference type="Proteomes" id="UP000466307">
    <property type="component" value="Unassembled WGS sequence"/>
</dbReference>
<protein>
    <submittedName>
        <fullName evidence="4">MmgE/PrpD family protein</fullName>
    </submittedName>
</protein>
<comment type="similarity">
    <text evidence="1">Belongs to the PrpD family.</text>
</comment>
<feature type="domain" description="MmgE/PrpD N-terminal" evidence="2">
    <location>
        <begin position="4"/>
        <end position="242"/>
    </location>
</feature>
<dbReference type="InterPro" id="IPR045336">
    <property type="entry name" value="MmgE_PrpD_N"/>
</dbReference>
<keyword evidence="5" id="KW-1185">Reference proteome</keyword>
<evidence type="ECO:0000259" key="2">
    <source>
        <dbReference type="Pfam" id="PF03972"/>
    </source>
</evidence>
<evidence type="ECO:0000256" key="1">
    <source>
        <dbReference type="ARBA" id="ARBA00006174"/>
    </source>
</evidence>
<dbReference type="InterPro" id="IPR036148">
    <property type="entry name" value="MmgE/PrpD_sf"/>
</dbReference>
<dbReference type="Pfam" id="PF19305">
    <property type="entry name" value="MmgE_PrpD_C"/>
    <property type="match status" value="1"/>
</dbReference>
<dbReference type="SUPFAM" id="SSF103378">
    <property type="entry name" value="2-methylcitrate dehydratase PrpD"/>
    <property type="match status" value="1"/>
</dbReference>
<dbReference type="AlphaFoldDB" id="A0A7K3LL80"/>
<gene>
    <name evidence="4" type="ORF">GYA93_04290</name>
</gene>
<dbReference type="GO" id="GO:0016829">
    <property type="term" value="F:lyase activity"/>
    <property type="evidence" value="ECO:0007669"/>
    <property type="project" value="InterPro"/>
</dbReference>
<accession>A0A7K3LL80</accession>
<dbReference type="InterPro" id="IPR045337">
    <property type="entry name" value="MmgE_PrpD_C"/>
</dbReference>
<dbReference type="EMBL" id="JAADZU010000009">
    <property type="protein sequence ID" value="NDK88801.1"/>
    <property type="molecule type" value="Genomic_DNA"/>
</dbReference>